<organism evidence="2 3">
    <name type="scientific">Eubacterium barkeri</name>
    <name type="common">Clostridium barkeri</name>
    <dbReference type="NCBI Taxonomy" id="1528"/>
    <lineage>
        <taxon>Bacteria</taxon>
        <taxon>Bacillati</taxon>
        <taxon>Bacillota</taxon>
        <taxon>Clostridia</taxon>
        <taxon>Eubacteriales</taxon>
        <taxon>Eubacteriaceae</taxon>
        <taxon>Eubacterium</taxon>
    </lineage>
</organism>
<reference evidence="3" key="1">
    <citation type="submission" date="2016-10" db="EMBL/GenBank/DDBJ databases">
        <authorList>
            <person name="Varghese N."/>
            <person name="Submissions S."/>
        </authorList>
    </citation>
    <scope>NUCLEOTIDE SEQUENCE [LARGE SCALE GENOMIC DNA]</scope>
    <source>
        <strain evidence="3">VPI 5359</strain>
    </source>
</reference>
<dbReference type="GO" id="GO:0016301">
    <property type="term" value="F:kinase activity"/>
    <property type="evidence" value="ECO:0007669"/>
    <property type="project" value="TreeGrafter"/>
</dbReference>
<dbReference type="EMBL" id="FNOU01000036">
    <property type="protein sequence ID" value="SDY44891.1"/>
    <property type="molecule type" value="Genomic_DNA"/>
</dbReference>
<dbReference type="PROSITE" id="PS51097">
    <property type="entry name" value="PTS_EIIA_TYPE_5"/>
    <property type="match status" value="1"/>
</dbReference>
<dbReference type="SUPFAM" id="SSF141530">
    <property type="entry name" value="PTSIIA/GutA-like"/>
    <property type="match status" value="1"/>
</dbReference>
<dbReference type="Pfam" id="PF03829">
    <property type="entry name" value="PTSIIA_gutA"/>
    <property type="match status" value="1"/>
</dbReference>
<dbReference type="PANTHER" id="PTHR40398:SF1">
    <property type="entry name" value="PTS SYSTEM GLUCITOL_SORBITOL-SPECIFIC EIIA COMPONENT"/>
    <property type="match status" value="1"/>
</dbReference>
<dbReference type="GO" id="GO:0005737">
    <property type="term" value="C:cytoplasm"/>
    <property type="evidence" value="ECO:0007669"/>
    <property type="project" value="InterPro"/>
</dbReference>
<evidence type="ECO:0000313" key="2">
    <source>
        <dbReference type="EMBL" id="SDY44891.1"/>
    </source>
</evidence>
<dbReference type="GO" id="GO:0009401">
    <property type="term" value="P:phosphoenolpyruvate-dependent sugar phosphotransferase system"/>
    <property type="evidence" value="ECO:0007669"/>
    <property type="project" value="InterPro"/>
</dbReference>
<dbReference type="InterPro" id="IPR036665">
    <property type="entry name" value="PTS_IIA_glucitol/sorbitol_sf"/>
</dbReference>
<sequence>MGYKATITEIGPMVQDFIGENMIILFDNNAPDALRDMAVLHSIEEWERDITIGDELVVCEKRYKVTAIGNEANETLKTMGHCTLMFNGADTAQLPGHIELSGDGLPDLSVGLSIEIIYNA</sequence>
<dbReference type="GO" id="GO:0008982">
    <property type="term" value="F:protein-N(PI)-phosphohistidine-sugar phosphotransferase activity"/>
    <property type="evidence" value="ECO:0007669"/>
    <property type="project" value="InterPro"/>
</dbReference>
<gene>
    <name evidence="2" type="ORF">SAMN04488579_1364</name>
</gene>
<name>A0A1H3JYC4_EUBBA</name>
<dbReference type="InterPro" id="IPR004716">
    <property type="entry name" value="PTS_IIA_glucitol/sorbitol-sp"/>
</dbReference>
<evidence type="ECO:0000313" key="3">
    <source>
        <dbReference type="Proteomes" id="UP000199652"/>
    </source>
</evidence>
<dbReference type="STRING" id="1528.SAMN04488579_1364"/>
<dbReference type="PANTHER" id="PTHR40398">
    <property type="entry name" value="PTS SYSTEM GLUCITOL/SORBITOL-SPECIFIC EIIA COMPONENT"/>
    <property type="match status" value="1"/>
</dbReference>
<evidence type="ECO:0000256" key="1">
    <source>
        <dbReference type="PROSITE-ProRule" id="PRU00420"/>
    </source>
</evidence>
<dbReference type="OrthoDB" id="5113885at2"/>
<accession>A0A1H3JYC4</accession>
<dbReference type="Proteomes" id="UP000199652">
    <property type="component" value="Unassembled WGS sequence"/>
</dbReference>
<dbReference type="AlphaFoldDB" id="A0A1H3JYC4"/>
<dbReference type="RefSeq" id="WP_090247229.1">
    <property type="nucleotide sequence ID" value="NZ_FNOU01000036.1"/>
</dbReference>
<keyword evidence="3" id="KW-1185">Reference proteome</keyword>
<proteinExistence type="predicted"/>
<feature type="modified residue" description="Phosphohistidine; by HPr" evidence="1">
    <location>
        <position position="41"/>
    </location>
</feature>
<protein>
    <submittedName>
        <fullName evidence="2">PTS system, glucitol/sorbitol-specific IIA component</fullName>
    </submittedName>
</protein>
<dbReference type="Gene3D" id="2.40.33.40">
    <property type="entry name" value="Phosphotransferase system, glucitol/sorbitol-specific IIA component"/>
    <property type="match status" value="1"/>
</dbReference>